<name>A0ABW5AQY9_9FLAO</name>
<evidence type="ECO:0000313" key="2">
    <source>
        <dbReference type="Proteomes" id="UP001597344"/>
    </source>
</evidence>
<reference evidence="2" key="1">
    <citation type="journal article" date="2019" name="Int. J. Syst. Evol. Microbiol.">
        <title>The Global Catalogue of Microorganisms (GCM) 10K type strain sequencing project: providing services to taxonomists for standard genome sequencing and annotation.</title>
        <authorList>
            <consortium name="The Broad Institute Genomics Platform"/>
            <consortium name="The Broad Institute Genome Sequencing Center for Infectious Disease"/>
            <person name="Wu L."/>
            <person name="Ma J."/>
        </authorList>
    </citation>
    <scope>NUCLEOTIDE SEQUENCE [LARGE SCALE GENOMIC DNA]</scope>
    <source>
        <strain evidence="2">DT92</strain>
    </source>
</reference>
<keyword evidence="2" id="KW-1185">Reference proteome</keyword>
<dbReference type="RefSeq" id="WP_378318268.1">
    <property type="nucleotide sequence ID" value="NZ_JBHUHY010000002.1"/>
</dbReference>
<protein>
    <recommendedName>
        <fullName evidence="3">Natural product</fullName>
    </recommendedName>
</protein>
<gene>
    <name evidence="1" type="ORF">ACFSJT_00750</name>
</gene>
<dbReference type="Proteomes" id="UP001597344">
    <property type="component" value="Unassembled WGS sequence"/>
</dbReference>
<evidence type="ECO:0000313" key="1">
    <source>
        <dbReference type="EMBL" id="MFD2185304.1"/>
    </source>
</evidence>
<proteinExistence type="predicted"/>
<comment type="caution">
    <text evidence="1">The sequence shown here is derived from an EMBL/GenBank/DDBJ whole genome shotgun (WGS) entry which is preliminary data.</text>
</comment>
<dbReference type="EMBL" id="JBHUHY010000002">
    <property type="protein sequence ID" value="MFD2185304.1"/>
    <property type="molecule type" value="Genomic_DNA"/>
</dbReference>
<sequence>MKKLISNISGVQKLSKENQKNINGGVSNLSSCPSGCFDLFLQDVLGRFCAVPGGSGNVCFGQIVNDKCCL</sequence>
<accession>A0ABW5AQY9</accession>
<evidence type="ECO:0008006" key="3">
    <source>
        <dbReference type="Google" id="ProtNLM"/>
    </source>
</evidence>
<organism evidence="1 2">
    <name type="scientific">Aquimarina celericrescens</name>
    <dbReference type="NCBI Taxonomy" id="1964542"/>
    <lineage>
        <taxon>Bacteria</taxon>
        <taxon>Pseudomonadati</taxon>
        <taxon>Bacteroidota</taxon>
        <taxon>Flavobacteriia</taxon>
        <taxon>Flavobacteriales</taxon>
        <taxon>Flavobacteriaceae</taxon>
        <taxon>Aquimarina</taxon>
    </lineage>
</organism>